<dbReference type="Proteomes" id="UP000237344">
    <property type="component" value="Unassembled WGS sequence"/>
</dbReference>
<dbReference type="RefSeq" id="WP_146044147.1">
    <property type="nucleotide sequence ID" value="NZ_NKUE01000013.1"/>
</dbReference>
<sequence>MMNTEWKTTHPARYYAAYDRTAAQPTPVTGWYDAAFYRDISHLPPAEVLLPLTPEEWASRKAVGHGVRGGKLVEHTQARAAPLSDRAAQALRLARQVVWDEYGSLGIAPPPQWVDYQKTLRAIADGADATGPGLPPAPAIA</sequence>
<accession>A0A2S3W405</accession>
<reference evidence="1 2" key="1">
    <citation type="submission" date="2018-01" db="EMBL/GenBank/DDBJ databases">
        <title>Draft Genome Sequence of Komagataeibacter maltaceti LMG 1529, a Vinegar Producing Acetic Acid Bacterium Isolated from Malt Vinegar Brewery Acetifiers.</title>
        <authorList>
            <person name="Zhang Q."/>
            <person name="Hollensteiner J."/>
            <person name="Poehlein A."/>
            <person name="Daniel R."/>
        </authorList>
    </citation>
    <scope>NUCLEOTIDE SEQUENCE [LARGE SCALE GENOMIC DNA]</scope>
    <source>
        <strain evidence="1 2">LMG 1529</strain>
    </source>
</reference>
<dbReference type="AlphaFoldDB" id="A0A2S3W405"/>
<protein>
    <submittedName>
        <fullName evidence="1">Uncharacterized protein</fullName>
    </submittedName>
</protein>
<dbReference type="OrthoDB" id="7224341at2"/>
<name>A0A2S3W405_9PROT</name>
<comment type="caution">
    <text evidence="1">The sequence shown here is derived from an EMBL/GenBank/DDBJ whole genome shotgun (WGS) entry which is preliminary data.</text>
</comment>
<evidence type="ECO:0000313" key="1">
    <source>
        <dbReference type="EMBL" id="POF63604.1"/>
    </source>
</evidence>
<keyword evidence="2" id="KW-1185">Reference proteome</keyword>
<gene>
    <name evidence="1" type="ORF">KMAL_07840</name>
</gene>
<proteinExistence type="predicted"/>
<organism evidence="1 2">
    <name type="scientific">Novacetimonas maltaceti</name>
    <dbReference type="NCBI Taxonomy" id="1203393"/>
    <lineage>
        <taxon>Bacteria</taxon>
        <taxon>Pseudomonadati</taxon>
        <taxon>Pseudomonadota</taxon>
        <taxon>Alphaproteobacteria</taxon>
        <taxon>Acetobacterales</taxon>
        <taxon>Acetobacteraceae</taxon>
        <taxon>Novacetimonas</taxon>
    </lineage>
</organism>
<dbReference type="EMBL" id="POTC01000006">
    <property type="protein sequence ID" value="POF63604.1"/>
    <property type="molecule type" value="Genomic_DNA"/>
</dbReference>
<evidence type="ECO:0000313" key="2">
    <source>
        <dbReference type="Proteomes" id="UP000237344"/>
    </source>
</evidence>